<comment type="caution">
    <text evidence="1">The sequence shown here is derived from an EMBL/GenBank/DDBJ whole genome shotgun (WGS) entry which is preliminary data.</text>
</comment>
<dbReference type="Proteomes" id="UP000605970">
    <property type="component" value="Unassembled WGS sequence"/>
</dbReference>
<reference evidence="1" key="1">
    <citation type="journal article" date="2020" name="Ecol. Evol.">
        <title>Genome structure and content of the rice root-knot nematode (Meloidogyne graminicola).</title>
        <authorList>
            <person name="Phan N.T."/>
            <person name="Danchin E.G.J."/>
            <person name="Klopp C."/>
            <person name="Perfus-Barbeoch L."/>
            <person name="Kozlowski D.K."/>
            <person name="Koutsovoulos G.D."/>
            <person name="Lopez-Roques C."/>
            <person name="Bouchez O."/>
            <person name="Zahm M."/>
            <person name="Besnard G."/>
            <person name="Bellafiore S."/>
        </authorList>
    </citation>
    <scope>NUCLEOTIDE SEQUENCE</scope>
    <source>
        <strain evidence="1">VN-18</strain>
    </source>
</reference>
<accession>A0A8T0A157</accession>
<name>A0A8T0A157_9BILA</name>
<dbReference type="EMBL" id="JABEBT010000003">
    <property type="protein sequence ID" value="KAF7639784.1"/>
    <property type="molecule type" value="Genomic_DNA"/>
</dbReference>
<proteinExistence type="predicted"/>
<feature type="non-terminal residue" evidence="1">
    <location>
        <position position="1"/>
    </location>
</feature>
<protein>
    <submittedName>
        <fullName evidence="1">RDD domain-containing protein</fullName>
    </submittedName>
</protein>
<sequence length="50" mass="5877">LNFIFFRALLRSVLKNSLTTFLFPLSTAFYIFNYNRAVYDLIAKTIVVKI</sequence>
<evidence type="ECO:0000313" key="2">
    <source>
        <dbReference type="Proteomes" id="UP000605970"/>
    </source>
</evidence>
<evidence type="ECO:0000313" key="1">
    <source>
        <dbReference type="EMBL" id="KAF7639784.1"/>
    </source>
</evidence>
<dbReference type="OrthoDB" id="10061042at2759"/>
<gene>
    <name evidence="1" type="ORF">Mgra_00000704</name>
</gene>
<organism evidence="1 2">
    <name type="scientific">Meloidogyne graminicola</name>
    <dbReference type="NCBI Taxonomy" id="189291"/>
    <lineage>
        <taxon>Eukaryota</taxon>
        <taxon>Metazoa</taxon>
        <taxon>Ecdysozoa</taxon>
        <taxon>Nematoda</taxon>
        <taxon>Chromadorea</taxon>
        <taxon>Rhabditida</taxon>
        <taxon>Tylenchina</taxon>
        <taxon>Tylenchomorpha</taxon>
        <taxon>Tylenchoidea</taxon>
        <taxon>Meloidogynidae</taxon>
        <taxon>Meloidogyninae</taxon>
        <taxon>Meloidogyne</taxon>
    </lineage>
</organism>
<keyword evidence="2" id="KW-1185">Reference proteome</keyword>
<dbReference type="AlphaFoldDB" id="A0A8T0A157"/>